<evidence type="ECO:0000256" key="1">
    <source>
        <dbReference type="ARBA" id="ARBA00022676"/>
    </source>
</evidence>
<accession>A0ABP0I5H6</accession>
<proteinExistence type="inferred from homology"/>
<keyword evidence="2 3" id="KW-0808">Transferase</keyword>
<protein>
    <recommendedName>
        <fullName evidence="6">Glycosyltransferase</fullName>
    </recommendedName>
</protein>
<dbReference type="PANTHER" id="PTHR48043:SF145">
    <property type="entry name" value="FI06409P-RELATED"/>
    <property type="match status" value="1"/>
</dbReference>
<dbReference type="InterPro" id="IPR035595">
    <property type="entry name" value="UDP_glycos_trans_CS"/>
</dbReference>
<organism evidence="4 5">
    <name type="scientific">Durusdinium trenchii</name>
    <dbReference type="NCBI Taxonomy" id="1381693"/>
    <lineage>
        <taxon>Eukaryota</taxon>
        <taxon>Sar</taxon>
        <taxon>Alveolata</taxon>
        <taxon>Dinophyceae</taxon>
        <taxon>Suessiales</taxon>
        <taxon>Symbiodiniaceae</taxon>
        <taxon>Durusdinium</taxon>
    </lineage>
</organism>
<keyword evidence="1 3" id="KW-0328">Glycosyltransferase</keyword>
<reference evidence="4 5" key="1">
    <citation type="submission" date="2024-02" db="EMBL/GenBank/DDBJ databases">
        <authorList>
            <person name="Chen Y."/>
            <person name="Shah S."/>
            <person name="Dougan E. K."/>
            <person name="Thang M."/>
            <person name="Chan C."/>
        </authorList>
    </citation>
    <scope>NUCLEOTIDE SEQUENCE [LARGE SCALE GENOMIC DNA]</scope>
</reference>
<dbReference type="InterPro" id="IPR050271">
    <property type="entry name" value="UDP-glycosyltransferase"/>
</dbReference>
<evidence type="ECO:0000256" key="2">
    <source>
        <dbReference type="ARBA" id="ARBA00022679"/>
    </source>
</evidence>
<evidence type="ECO:0000256" key="3">
    <source>
        <dbReference type="RuleBase" id="RU003718"/>
    </source>
</evidence>
<evidence type="ECO:0008006" key="6">
    <source>
        <dbReference type="Google" id="ProtNLM"/>
    </source>
</evidence>
<dbReference type="SUPFAM" id="SSF53756">
    <property type="entry name" value="UDP-Glycosyltransferase/glycogen phosphorylase"/>
    <property type="match status" value="1"/>
</dbReference>
<dbReference type="EMBL" id="CAXAMN010002002">
    <property type="protein sequence ID" value="CAK8997232.1"/>
    <property type="molecule type" value="Genomic_DNA"/>
</dbReference>
<keyword evidence="5" id="KW-1185">Reference proteome</keyword>
<dbReference type="PROSITE" id="PS00375">
    <property type="entry name" value="UDPGT"/>
    <property type="match status" value="1"/>
</dbReference>
<dbReference type="InterPro" id="IPR002213">
    <property type="entry name" value="UDP_glucos_trans"/>
</dbReference>
<dbReference type="CDD" id="cd03784">
    <property type="entry name" value="GT1_Gtf-like"/>
    <property type="match status" value="1"/>
</dbReference>
<comment type="caution">
    <text evidence="4">The sequence shown here is derived from an EMBL/GenBank/DDBJ whole genome shotgun (WGS) entry which is preliminary data.</text>
</comment>
<dbReference type="Pfam" id="PF00201">
    <property type="entry name" value="UDPGT"/>
    <property type="match status" value="1"/>
</dbReference>
<dbReference type="Proteomes" id="UP001642484">
    <property type="component" value="Unassembled WGS sequence"/>
</dbReference>
<sequence length="472" mass="51148">MPGAMAGDKEKLSIAVVSMHKQGHLAPVLYLCSELCKRGHQVCVYMPEIGKNDFEKKIKETGAALVALDMQGYSDETIKSTATASRKHVFTVISNLMCPALRKEFSQKRPDVVLADFASIAGCLITEEMKLPLVLNMPGPLSLMQVICGLPDTSTGVNCFGLHLARQRFSALTLVKWLGLGGLTEWGKPLRNAVGRGAMVLVQTIWGLDKPMPIYPNFIVTGPVLPPAAALRDGLAKHVELQRFLRAAPEGVVYVTTGSLVKLEAWQVRVIFNGLKKAKCRVVWSLKEEKQEFLPSKEDPDFFISKWLPQAELLQDPAIKLVITHCGWGGIMETLIAGKPMVAVPFFGDQPQNAKLIQQRGLAELIGRIPTGAEGTLNPYKEGWITEDSVCSAVTKVMNTPSYAAKAAELMIASGATGGVATAAQHVEWAARYGTSHVKPENFSYFTGSNPFNGLVVGLGLCAVGLCKLSLF</sequence>
<dbReference type="PANTHER" id="PTHR48043">
    <property type="entry name" value="EG:EG0003.4 PROTEIN-RELATED"/>
    <property type="match status" value="1"/>
</dbReference>
<dbReference type="Gene3D" id="3.40.50.2000">
    <property type="entry name" value="Glycogen Phosphorylase B"/>
    <property type="match status" value="2"/>
</dbReference>
<evidence type="ECO:0000313" key="5">
    <source>
        <dbReference type="Proteomes" id="UP001642484"/>
    </source>
</evidence>
<name>A0ABP0I5H6_9DINO</name>
<comment type="similarity">
    <text evidence="3">Belongs to the UDP-glycosyltransferase family.</text>
</comment>
<evidence type="ECO:0000313" key="4">
    <source>
        <dbReference type="EMBL" id="CAK8997232.1"/>
    </source>
</evidence>
<gene>
    <name evidence="4" type="ORF">CCMP2556_LOCUS4762</name>
</gene>